<keyword evidence="6" id="KW-1185">Reference proteome</keyword>
<keyword evidence="2" id="KW-0812">Transmembrane</keyword>
<dbReference type="Pfam" id="PF01833">
    <property type="entry name" value="TIG"/>
    <property type="match status" value="1"/>
</dbReference>
<feature type="signal peptide" evidence="3">
    <location>
        <begin position="1"/>
        <end position="18"/>
    </location>
</feature>
<name>A0ABY7FVB6_MYAAR</name>
<sequence>MHTITLLTLTILAAVIESETEIVRRGKALSKIVPNKGSFYIADGNEVYKLNTRFDEVEKANINEHGNDNTITLILVDEKNESLISSTNFDVMDCTADVRFYSNGESHIKLDFVDMTNVAEGYVTTLSKTKLEGSDVILAGTANGFVLKYVLDEDNKISKFESFQIEKDVQTPIALSSGLVKKQWQAKTLFVDGVFILRGTVMLNVDNLPEHLATDAYFCKVEDDPEALMPVTVKEGKPISCTIVGRVRGRLDPLGQRRNQSGQGIAGTVSGVEAAIHCGDELWFGVGMEVSERDQNLAINTGRNGPGAHLESSCRLLQTSFTSNLLKVTVKLSRIRTSSDCNKLFTEGEERESNDLLGGCCLSFSSLPLLLSTCLSKRSVQLRSQKRYAAKPTPSCAERRSINARVTAKTTLATVKPTPALAVSDCPHLERIHSKYIPSGVDTNLTLEIGNLNKLKIATEFSIHVEFHSKTFNCSDITNGSSECTVNRMDDVYVQSMEPKKGPAIGGTVISLFGKNLGIGNRVVQNVKFLSREDVLPTSTCKHSKVQSEHLAMTVFENFYVTCEVSIDVDREPGTNMTFEELEIPVEQQIKGKHVLSDLIFKFLPNPEIRSIHPTKGFLSGGTILTVKGQHLNSSNVGTVSISNEKETQENCIIDPNSADQVLCKVPNATVGVRNALESNTPSNSQRKKRSSHCDGCVTVDILVKLDGVESHFTISYYHDPSINKFDENVLLYQTDQQYLEIKGENLNLVAEMHDINVTIGLGECNVVELTGTYMRCKAPSSQPQPGIPGATLPEVNVTIGNIQRTVGYIEYQKKFENVLIIAGAAAGTALFLLVLVVAFFVCKYRKVGSKAKALEKQLNDLELEIKHVAKEEFLDMQTSMSTVNRNLIEQGFPYHSYQQYACNAMFATDYLMSDPVMSDELRARARTGMERFQGLLENKFFLVSLITTMEKQKHFFIKEKSNFAGNLCAIMMGRMDYMHDYSIRIWAMLIKTPSILFDINAPSYVSESLDVISQVFIESFSRTEQAVSKNQQETTFNKNAALYRLYEQIKPYTDEILDDLSICQETRCLQLNKKLDDIFSMMEE</sequence>
<dbReference type="SUPFAM" id="SSF81296">
    <property type="entry name" value="E set domains"/>
    <property type="match status" value="1"/>
</dbReference>
<dbReference type="InterPro" id="IPR002909">
    <property type="entry name" value="IPT_dom"/>
</dbReference>
<dbReference type="InterPro" id="IPR013783">
    <property type="entry name" value="Ig-like_fold"/>
</dbReference>
<dbReference type="Pfam" id="PF08337">
    <property type="entry name" value="Plexin_cytopl"/>
    <property type="match status" value="2"/>
</dbReference>
<evidence type="ECO:0000313" key="6">
    <source>
        <dbReference type="Proteomes" id="UP001164746"/>
    </source>
</evidence>
<dbReference type="PANTHER" id="PTHR22625:SF44">
    <property type="entry name" value="PLEXIN-B"/>
    <property type="match status" value="1"/>
</dbReference>
<feature type="domain" description="IPT/TIG" evidence="4">
    <location>
        <begin position="491"/>
        <end position="604"/>
    </location>
</feature>
<dbReference type="PANTHER" id="PTHR22625">
    <property type="entry name" value="PLEXIN"/>
    <property type="match status" value="1"/>
</dbReference>
<dbReference type="InterPro" id="IPR031148">
    <property type="entry name" value="Plexin"/>
</dbReference>
<feature type="domain" description="IPT/TIG" evidence="4">
    <location>
        <begin position="606"/>
        <end position="689"/>
    </location>
</feature>
<dbReference type="InterPro" id="IPR013548">
    <property type="entry name" value="Plexin_cytoplasmic_RasGAP_dom"/>
</dbReference>
<dbReference type="InterPro" id="IPR014756">
    <property type="entry name" value="Ig_E-set"/>
</dbReference>
<reference evidence="5" key="1">
    <citation type="submission" date="2022-11" db="EMBL/GenBank/DDBJ databases">
        <title>Centuries of genome instability and evolution in soft-shell clam transmissible cancer (bioRxiv).</title>
        <authorList>
            <person name="Hart S.F.M."/>
            <person name="Yonemitsu M.A."/>
            <person name="Giersch R.M."/>
            <person name="Beal B.F."/>
            <person name="Arriagada G."/>
            <person name="Davis B.W."/>
            <person name="Ostrander E.A."/>
            <person name="Goff S.P."/>
            <person name="Metzger M.J."/>
        </authorList>
    </citation>
    <scope>NUCLEOTIDE SEQUENCE</scope>
    <source>
        <strain evidence="5">MELC-2E11</strain>
        <tissue evidence="5">Siphon/mantle</tissue>
    </source>
</reference>
<dbReference type="Proteomes" id="UP001164746">
    <property type="component" value="Chromosome 14"/>
</dbReference>
<gene>
    <name evidence="5" type="ORF">MAR_011882</name>
</gene>
<protein>
    <submittedName>
        <fullName evidence="5">PLXB1-like protein</fullName>
    </submittedName>
</protein>
<dbReference type="Gene3D" id="2.60.40.10">
    <property type="entry name" value="Immunoglobulins"/>
    <property type="match status" value="2"/>
</dbReference>
<dbReference type="Gene3D" id="1.10.506.10">
    <property type="entry name" value="GTPase Activation - p120gap, domain 1"/>
    <property type="match status" value="2"/>
</dbReference>
<feature type="transmembrane region" description="Helical" evidence="2">
    <location>
        <begin position="819"/>
        <end position="843"/>
    </location>
</feature>
<dbReference type="EMBL" id="CP111025">
    <property type="protein sequence ID" value="WAR26178.1"/>
    <property type="molecule type" value="Genomic_DNA"/>
</dbReference>
<proteinExistence type="predicted"/>
<keyword evidence="1" id="KW-0175">Coiled coil</keyword>
<organism evidence="5 6">
    <name type="scientific">Mya arenaria</name>
    <name type="common">Soft-shell clam</name>
    <dbReference type="NCBI Taxonomy" id="6604"/>
    <lineage>
        <taxon>Eukaryota</taxon>
        <taxon>Metazoa</taxon>
        <taxon>Spiralia</taxon>
        <taxon>Lophotrochozoa</taxon>
        <taxon>Mollusca</taxon>
        <taxon>Bivalvia</taxon>
        <taxon>Autobranchia</taxon>
        <taxon>Heteroconchia</taxon>
        <taxon>Euheterodonta</taxon>
        <taxon>Imparidentia</taxon>
        <taxon>Neoheterodontei</taxon>
        <taxon>Myida</taxon>
        <taxon>Myoidea</taxon>
        <taxon>Myidae</taxon>
        <taxon>Mya</taxon>
    </lineage>
</organism>
<feature type="coiled-coil region" evidence="1">
    <location>
        <begin position="845"/>
        <end position="872"/>
    </location>
</feature>
<feature type="chain" id="PRO_5045818968" evidence="3">
    <location>
        <begin position="19"/>
        <end position="1085"/>
    </location>
</feature>
<evidence type="ECO:0000313" key="5">
    <source>
        <dbReference type="EMBL" id="WAR26178.1"/>
    </source>
</evidence>
<keyword evidence="2" id="KW-1133">Transmembrane helix</keyword>
<evidence type="ECO:0000256" key="2">
    <source>
        <dbReference type="SAM" id="Phobius"/>
    </source>
</evidence>
<dbReference type="CDD" id="cd00603">
    <property type="entry name" value="IPT_PCSR"/>
    <property type="match status" value="2"/>
</dbReference>
<evidence type="ECO:0000256" key="3">
    <source>
        <dbReference type="SAM" id="SignalP"/>
    </source>
</evidence>
<keyword evidence="3" id="KW-0732">Signal</keyword>
<dbReference type="CDD" id="cd00102">
    <property type="entry name" value="IPT"/>
    <property type="match status" value="1"/>
</dbReference>
<accession>A0ABY7FVB6</accession>
<evidence type="ECO:0000256" key="1">
    <source>
        <dbReference type="SAM" id="Coils"/>
    </source>
</evidence>
<dbReference type="InterPro" id="IPR008936">
    <property type="entry name" value="Rho_GTPase_activation_prot"/>
</dbReference>
<evidence type="ECO:0000259" key="4">
    <source>
        <dbReference type="SMART" id="SM00429"/>
    </source>
</evidence>
<keyword evidence="2" id="KW-0472">Membrane</keyword>
<dbReference type="SMART" id="SM00429">
    <property type="entry name" value="IPT"/>
    <property type="match status" value="2"/>
</dbReference>